<name>A0A7D4BJR7_9BACT</name>
<protein>
    <submittedName>
        <fullName evidence="1">Acyloxyacyl hydrolase</fullName>
    </submittedName>
</protein>
<reference evidence="1 2" key="1">
    <citation type="submission" date="2019-07" db="EMBL/GenBank/DDBJ databases">
        <title>Thalassofilum flectens gen. nov., sp. nov., a novel moderate thermophilic anaerobe from a shallow sea hot spring in Kunashir Island (Russia), representing a new family in the order Bacteroidales, and proposal of Thalassofilacea fam. nov.</title>
        <authorList>
            <person name="Kochetkova T.V."/>
            <person name="Podosokorskaya O.A."/>
            <person name="Novikov A."/>
            <person name="Elcheninov A.G."/>
            <person name="Toshchakov S.V."/>
            <person name="Kublanov I.V."/>
        </authorList>
    </citation>
    <scope>NUCLEOTIDE SEQUENCE [LARGE SCALE GENOMIC DNA]</scope>
    <source>
        <strain evidence="1 2">38-H</strain>
    </source>
</reference>
<keyword evidence="1" id="KW-0378">Hydrolase</keyword>
<evidence type="ECO:0000313" key="1">
    <source>
        <dbReference type="EMBL" id="QKG79859.1"/>
    </source>
</evidence>
<dbReference type="InterPro" id="IPR018550">
    <property type="entry name" value="Lipid-A_deacylase-rel"/>
</dbReference>
<dbReference type="Pfam" id="PF09411">
    <property type="entry name" value="PagL"/>
    <property type="match status" value="1"/>
</dbReference>
<organism evidence="1 2">
    <name type="scientific">Tenuifilum thalassicum</name>
    <dbReference type="NCBI Taxonomy" id="2590900"/>
    <lineage>
        <taxon>Bacteria</taxon>
        <taxon>Pseudomonadati</taxon>
        <taxon>Bacteroidota</taxon>
        <taxon>Bacteroidia</taxon>
        <taxon>Bacteroidales</taxon>
        <taxon>Tenuifilaceae</taxon>
        <taxon>Tenuifilum</taxon>
    </lineage>
</organism>
<dbReference type="EMBL" id="CP041345">
    <property type="protein sequence ID" value="QKG79859.1"/>
    <property type="molecule type" value="Genomic_DNA"/>
</dbReference>
<dbReference type="KEGG" id="ttz:FHG85_06150"/>
<sequence>MQRATLKILLAIILLLSPVLILAQSPSITSTTSYAGLSAFAGKIIPHDDTLKPITNSLVKGVRAYSALQKIEGFNSDLNNSHFVLGISTIYINLGDIDRLGKAYGVQPTFYWKIYNKGRFNVEMNAGLGISYLTKTFSNNFNPENVAISTHLNYWGMVSLNTTYSISNQISIGLGLETHHFSNGAIRKPNYGLNIIASSINVTYYFNALSFKPISFNPRSNKFVPGTLLISIGTGIKETGGAGGPKYYPVSLTIQNNTKSKGFIAFGYGINITYDKSTRFHKRAKNLNYSSPNDDFQTGLFLAGTLTLDKLSFYTHLGTYLYNPNPRLPWHYQKFGIRYNFFKNLFFQCELKTHLNSADHVGIGLGITI</sequence>
<accession>A0A7D4BJR7</accession>
<proteinExistence type="predicted"/>
<dbReference type="Gene3D" id="2.40.160.20">
    <property type="match status" value="1"/>
</dbReference>
<dbReference type="RefSeq" id="WP_173074022.1">
    <property type="nucleotide sequence ID" value="NZ_CP041345.1"/>
</dbReference>
<evidence type="ECO:0000313" key="2">
    <source>
        <dbReference type="Proteomes" id="UP000500961"/>
    </source>
</evidence>
<dbReference type="GO" id="GO:0016787">
    <property type="term" value="F:hydrolase activity"/>
    <property type="evidence" value="ECO:0007669"/>
    <property type="project" value="UniProtKB-KW"/>
</dbReference>
<dbReference type="AlphaFoldDB" id="A0A7D4BJR7"/>
<keyword evidence="2" id="KW-1185">Reference proteome</keyword>
<gene>
    <name evidence="1" type="ORF">FHG85_06150</name>
</gene>
<dbReference type="Proteomes" id="UP000500961">
    <property type="component" value="Chromosome"/>
</dbReference>